<evidence type="ECO:0000256" key="1">
    <source>
        <dbReference type="ARBA" id="ARBA00022500"/>
    </source>
</evidence>
<sequence>MMRAVSDYAPRPGPPPTLIGIGGIAWSGDPSVCYSTLLGSCIAVCLWDPMACKGGITHFLLAEAPSDKADDTRYGTVALPLLAMNLAAVGCDRQRFRAIVAGGSDLLSNMKPIGTENSEYALEWLRQERIQIVQKDFGGSNARRVRFHPSTGVCEITTIANAPQSPS</sequence>
<evidence type="ECO:0000313" key="5">
    <source>
        <dbReference type="Proteomes" id="UP000536835"/>
    </source>
</evidence>
<gene>
    <name evidence="3" type="primary">cheD</name>
    <name evidence="4" type="ORF">HK107_08250</name>
</gene>
<accession>A0A7Y3W508</accession>
<name>A0A7Y3W508_9PROT</name>
<dbReference type="InterPro" id="IPR011324">
    <property type="entry name" value="Cytotoxic_necrot_fac-like_cat"/>
</dbReference>
<evidence type="ECO:0000256" key="3">
    <source>
        <dbReference type="HAMAP-Rule" id="MF_01440"/>
    </source>
</evidence>
<reference evidence="4 5" key="1">
    <citation type="submission" date="2020-05" db="EMBL/GenBank/DDBJ databases">
        <title>Parvularcula mediterraneae sp. nov., isolated from polypropylene straw from shallow seawater of the seashore of Laganas in Zakynthos island, Greece.</title>
        <authorList>
            <person name="Szabo I."/>
            <person name="Al-Omari J."/>
            <person name="Rado J."/>
            <person name="Szerdahelyi G.S."/>
        </authorList>
    </citation>
    <scope>NUCLEOTIDE SEQUENCE [LARGE SCALE GENOMIC DNA]</scope>
    <source>
        <strain evidence="4 5">ZS-1/3</strain>
    </source>
</reference>
<proteinExistence type="inferred from homology"/>
<protein>
    <recommendedName>
        <fullName evidence="3">Probable chemoreceptor glutamine deamidase CheD</fullName>
        <ecNumber evidence="3">3.5.1.44</ecNumber>
    </recommendedName>
</protein>
<dbReference type="PANTHER" id="PTHR35147">
    <property type="entry name" value="CHEMORECEPTOR GLUTAMINE DEAMIDASE CHED-RELATED"/>
    <property type="match status" value="1"/>
</dbReference>
<comment type="similarity">
    <text evidence="3">Belongs to the CheD family.</text>
</comment>
<dbReference type="InterPro" id="IPR005659">
    <property type="entry name" value="Chemorcpt_Glu_NH3ase_CheD"/>
</dbReference>
<dbReference type="HAMAP" id="MF_01440">
    <property type="entry name" value="CheD"/>
    <property type="match status" value="1"/>
</dbReference>
<keyword evidence="5" id="KW-1185">Reference proteome</keyword>
<dbReference type="Gene3D" id="3.30.1330.200">
    <property type="match status" value="1"/>
</dbReference>
<dbReference type="PANTHER" id="PTHR35147:SF3">
    <property type="entry name" value="CHEMORECEPTOR GLUTAMINE DEAMIDASE CHED 1-RELATED"/>
    <property type="match status" value="1"/>
</dbReference>
<keyword evidence="1 3" id="KW-0145">Chemotaxis</keyword>
<comment type="function">
    <text evidence="3">Probably deamidates glutamine residues to glutamate on methyl-accepting chemotaxis receptors (MCPs), playing an important role in chemotaxis.</text>
</comment>
<dbReference type="InterPro" id="IPR038592">
    <property type="entry name" value="CheD-like_sf"/>
</dbReference>
<dbReference type="EMBL" id="JABFCX010000002">
    <property type="protein sequence ID" value="NNU16310.1"/>
    <property type="molecule type" value="Genomic_DNA"/>
</dbReference>
<evidence type="ECO:0000313" key="4">
    <source>
        <dbReference type="EMBL" id="NNU16310.1"/>
    </source>
</evidence>
<evidence type="ECO:0000256" key="2">
    <source>
        <dbReference type="ARBA" id="ARBA00022801"/>
    </source>
</evidence>
<dbReference type="GO" id="GO:0050568">
    <property type="term" value="F:protein-glutamine glutaminase activity"/>
    <property type="evidence" value="ECO:0007669"/>
    <property type="project" value="UniProtKB-UniRule"/>
</dbReference>
<dbReference type="AlphaFoldDB" id="A0A7Y3W508"/>
<dbReference type="EC" id="3.5.1.44" evidence="3"/>
<dbReference type="RefSeq" id="WP_173198421.1">
    <property type="nucleotide sequence ID" value="NZ_JABFCX010000002.1"/>
</dbReference>
<dbReference type="Pfam" id="PF03975">
    <property type="entry name" value="CheD"/>
    <property type="match status" value="1"/>
</dbReference>
<dbReference type="Proteomes" id="UP000536835">
    <property type="component" value="Unassembled WGS sequence"/>
</dbReference>
<keyword evidence="2 3" id="KW-0378">Hydrolase</keyword>
<dbReference type="SUPFAM" id="SSF64438">
    <property type="entry name" value="CNF1/YfiH-like putative cysteine hydrolases"/>
    <property type="match status" value="1"/>
</dbReference>
<comment type="catalytic activity">
    <reaction evidence="3">
        <text>L-glutaminyl-[protein] + H2O = L-glutamyl-[protein] + NH4(+)</text>
        <dbReference type="Rhea" id="RHEA:16441"/>
        <dbReference type="Rhea" id="RHEA-COMP:10207"/>
        <dbReference type="Rhea" id="RHEA-COMP:10208"/>
        <dbReference type="ChEBI" id="CHEBI:15377"/>
        <dbReference type="ChEBI" id="CHEBI:28938"/>
        <dbReference type="ChEBI" id="CHEBI:29973"/>
        <dbReference type="ChEBI" id="CHEBI:30011"/>
        <dbReference type="EC" id="3.5.1.44"/>
    </reaction>
</comment>
<dbReference type="GO" id="GO:0006935">
    <property type="term" value="P:chemotaxis"/>
    <property type="evidence" value="ECO:0007669"/>
    <property type="project" value="UniProtKB-UniRule"/>
</dbReference>
<dbReference type="CDD" id="cd16352">
    <property type="entry name" value="CheD"/>
    <property type="match status" value="1"/>
</dbReference>
<comment type="caution">
    <text evidence="4">The sequence shown here is derived from an EMBL/GenBank/DDBJ whole genome shotgun (WGS) entry which is preliminary data.</text>
</comment>
<organism evidence="4 5">
    <name type="scientific">Parvularcula mediterranea</name>
    <dbReference type="NCBI Taxonomy" id="2732508"/>
    <lineage>
        <taxon>Bacteria</taxon>
        <taxon>Pseudomonadati</taxon>
        <taxon>Pseudomonadota</taxon>
        <taxon>Alphaproteobacteria</taxon>
        <taxon>Parvularculales</taxon>
        <taxon>Parvularculaceae</taxon>
        <taxon>Parvularcula</taxon>
    </lineage>
</organism>